<protein>
    <submittedName>
        <fullName evidence="1">YlbF family regulator</fullName>
    </submittedName>
</protein>
<accession>A0A943EEU7</accession>
<dbReference type="EMBL" id="JAGZCZ010000008">
    <property type="protein sequence ID" value="MBS5520113.1"/>
    <property type="molecule type" value="Genomic_DNA"/>
</dbReference>
<dbReference type="Gene3D" id="1.20.1500.10">
    <property type="entry name" value="YheA/YmcA-like"/>
    <property type="match status" value="1"/>
</dbReference>
<evidence type="ECO:0000313" key="1">
    <source>
        <dbReference type="EMBL" id="MBS5520113.1"/>
    </source>
</evidence>
<reference evidence="1" key="1">
    <citation type="submission" date="2021-02" db="EMBL/GenBank/DDBJ databases">
        <title>Infant gut strain persistence is associated with maternal origin, phylogeny, and functional potential including surface adhesion and iron acquisition.</title>
        <authorList>
            <person name="Lou Y.C."/>
        </authorList>
    </citation>
    <scope>NUCLEOTIDE SEQUENCE</scope>
    <source>
        <strain evidence="1">L3_106_000M1_dasL3_106_000M1_concoct_15</strain>
    </source>
</reference>
<dbReference type="AlphaFoldDB" id="A0A943EEU7"/>
<dbReference type="SUPFAM" id="SSF158622">
    <property type="entry name" value="YheA/YmcA-like"/>
    <property type="match status" value="1"/>
</dbReference>
<evidence type="ECO:0000313" key="2">
    <source>
        <dbReference type="Proteomes" id="UP000754226"/>
    </source>
</evidence>
<sequence>MNVYDEMNKLCEGIKETHEFTKIQEAKKKLSADKDAEAMVKDFLQQKSQLELLQYQGKKPDEEAVKKMQKLYEVLQLNPAANDYIQNYIRFQMMIGDLSKTLGDTIKEAVE</sequence>
<dbReference type="Proteomes" id="UP000754226">
    <property type="component" value="Unassembled WGS sequence"/>
</dbReference>
<comment type="caution">
    <text evidence="1">The sequence shown here is derived from an EMBL/GenBank/DDBJ whole genome shotgun (WGS) entry which is preliminary data.</text>
</comment>
<dbReference type="InterPro" id="IPR010368">
    <property type="entry name" value="Com_YlbF"/>
</dbReference>
<name>A0A943EEU7_9FIRM</name>
<organism evidence="1 2">
    <name type="scientific">Acidaminococcus intestini</name>
    <dbReference type="NCBI Taxonomy" id="187327"/>
    <lineage>
        <taxon>Bacteria</taxon>
        <taxon>Bacillati</taxon>
        <taxon>Bacillota</taxon>
        <taxon>Negativicutes</taxon>
        <taxon>Acidaminococcales</taxon>
        <taxon>Acidaminococcaceae</taxon>
        <taxon>Acidaminococcus</taxon>
    </lineage>
</organism>
<gene>
    <name evidence="1" type="ORF">KHX13_07285</name>
</gene>
<dbReference type="Pfam" id="PF06133">
    <property type="entry name" value="Com_YlbF"/>
    <property type="match status" value="1"/>
</dbReference>
<proteinExistence type="predicted"/>
<dbReference type="InterPro" id="IPR023378">
    <property type="entry name" value="YheA/YmcA-like_dom_sf"/>
</dbReference>